<dbReference type="EMBL" id="LJUO01000024">
    <property type="protein sequence ID" value="KPK72718.1"/>
    <property type="molecule type" value="Genomic_DNA"/>
</dbReference>
<evidence type="ECO:0000256" key="1">
    <source>
        <dbReference type="SAM" id="SignalP"/>
    </source>
</evidence>
<sequence length="181" mass="20366">MKWVLVTLLFLFVACPADDETEQESEPKDAVDLVPSDNEISGWTRSGSMDIAENETQLFNLIDGEGQVFIDNGFVKFVRQRYQGDVAGNQRELELRIVDMDSAGNAEIVYDEIGLGSETPWTEDGHAGTEARIDETALFDYKIDFWEDKFYASIVIREEKTQAGLNVAKLFAINVSEAIRE</sequence>
<evidence type="ECO:0000313" key="2">
    <source>
        <dbReference type="EMBL" id="KPK72718.1"/>
    </source>
</evidence>
<dbReference type="Proteomes" id="UP000051096">
    <property type="component" value="Unassembled WGS sequence"/>
</dbReference>
<evidence type="ECO:0000313" key="3">
    <source>
        <dbReference type="Proteomes" id="UP000051096"/>
    </source>
</evidence>
<gene>
    <name evidence="2" type="ORF">AMJ87_03920</name>
</gene>
<dbReference type="PROSITE" id="PS51257">
    <property type="entry name" value="PROKAR_LIPOPROTEIN"/>
    <property type="match status" value="1"/>
</dbReference>
<feature type="chain" id="PRO_5006646921" evidence="1">
    <location>
        <begin position="20"/>
        <end position="181"/>
    </location>
</feature>
<organism evidence="2 3">
    <name type="scientific">candidate division WOR_3 bacterium SM23_60</name>
    <dbReference type="NCBI Taxonomy" id="1703780"/>
    <lineage>
        <taxon>Bacteria</taxon>
        <taxon>Bacteria division WOR-3</taxon>
    </lineage>
</organism>
<dbReference type="Pfam" id="PF20244">
    <property type="entry name" value="DUF6599"/>
    <property type="match status" value="1"/>
</dbReference>
<dbReference type="AlphaFoldDB" id="A0A0S8GI90"/>
<feature type="signal peptide" evidence="1">
    <location>
        <begin position="1"/>
        <end position="19"/>
    </location>
</feature>
<accession>A0A0S8GI90</accession>
<name>A0A0S8GI90_UNCW3</name>
<dbReference type="InterPro" id="IPR046534">
    <property type="entry name" value="DUF6599"/>
</dbReference>
<reference evidence="2 3" key="1">
    <citation type="journal article" date="2015" name="Microbiome">
        <title>Genomic resolution of linkages in carbon, nitrogen, and sulfur cycling among widespread estuary sediment bacteria.</title>
        <authorList>
            <person name="Baker B.J."/>
            <person name="Lazar C.S."/>
            <person name="Teske A.P."/>
            <person name="Dick G.J."/>
        </authorList>
    </citation>
    <scope>NUCLEOTIDE SEQUENCE [LARGE SCALE GENOMIC DNA]</scope>
    <source>
        <strain evidence="2">SM23_60</strain>
    </source>
</reference>
<proteinExistence type="predicted"/>
<keyword evidence="1" id="KW-0732">Signal</keyword>
<comment type="caution">
    <text evidence="2">The sequence shown here is derived from an EMBL/GenBank/DDBJ whole genome shotgun (WGS) entry which is preliminary data.</text>
</comment>
<protein>
    <submittedName>
        <fullName evidence="2">Uncharacterized protein</fullName>
    </submittedName>
</protein>